<gene>
    <name evidence="1" type="ORF">N323_01562</name>
</gene>
<dbReference type="AlphaFoldDB" id="A0A091L3V8"/>
<dbReference type="OrthoDB" id="426210at2759"/>
<evidence type="ECO:0000313" key="2">
    <source>
        <dbReference type="Proteomes" id="UP000053745"/>
    </source>
</evidence>
<proteinExistence type="predicted"/>
<feature type="non-terminal residue" evidence="1">
    <location>
        <position position="1"/>
    </location>
</feature>
<organism evidence="1 2">
    <name type="scientific">Cathartes aura</name>
    <name type="common">Turkey vulture</name>
    <name type="synonym">Vultur aura</name>
    <dbReference type="NCBI Taxonomy" id="43455"/>
    <lineage>
        <taxon>Eukaryota</taxon>
        <taxon>Metazoa</taxon>
        <taxon>Chordata</taxon>
        <taxon>Craniata</taxon>
        <taxon>Vertebrata</taxon>
        <taxon>Euteleostomi</taxon>
        <taxon>Archelosauria</taxon>
        <taxon>Archosauria</taxon>
        <taxon>Dinosauria</taxon>
        <taxon>Saurischia</taxon>
        <taxon>Theropoda</taxon>
        <taxon>Coelurosauria</taxon>
        <taxon>Aves</taxon>
        <taxon>Neognathae</taxon>
        <taxon>Neoaves</taxon>
        <taxon>Telluraves</taxon>
        <taxon>Accipitrimorphae</taxon>
        <taxon>Accipitriformes</taxon>
        <taxon>Cathartidae</taxon>
        <taxon>Cathartes</taxon>
    </lineage>
</organism>
<name>A0A091L3V8_CATAU</name>
<feature type="non-terminal residue" evidence="1">
    <location>
        <position position="55"/>
    </location>
</feature>
<evidence type="ECO:0000313" key="1">
    <source>
        <dbReference type="EMBL" id="KFP50507.1"/>
    </source>
</evidence>
<dbReference type="Proteomes" id="UP000053745">
    <property type="component" value="Unassembled WGS sequence"/>
</dbReference>
<reference evidence="1 2" key="1">
    <citation type="submission" date="2014-04" db="EMBL/GenBank/DDBJ databases">
        <title>Genome evolution of avian class.</title>
        <authorList>
            <person name="Zhang G."/>
            <person name="Li C."/>
        </authorList>
    </citation>
    <scope>NUCLEOTIDE SEQUENCE [LARGE SCALE GENOMIC DNA]</scope>
    <source>
        <strain evidence="1">BGI_N323</strain>
    </source>
</reference>
<keyword evidence="2" id="KW-1185">Reference proteome</keyword>
<accession>A0A091L3V8</accession>
<dbReference type="EMBL" id="KL296566">
    <property type="protein sequence ID" value="KFP50507.1"/>
    <property type="molecule type" value="Genomic_DNA"/>
</dbReference>
<protein>
    <submittedName>
        <fullName evidence="1">Uncharacterized protein</fullName>
    </submittedName>
</protein>
<sequence length="55" mass="6420">DGHRLKYRKFFLHVRKTFSTVRVVRHGNRLLREAVGSPSLEILKTQLNMSVSNLI</sequence>